<protein>
    <submittedName>
        <fullName evidence="2">Uncharacterized protein</fullName>
    </submittedName>
</protein>
<proteinExistence type="predicted"/>
<evidence type="ECO:0000256" key="1">
    <source>
        <dbReference type="SAM" id="MobiDB-lite"/>
    </source>
</evidence>
<feature type="compositionally biased region" description="Gly residues" evidence="1">
    <location>
        <begin position="119"/>
        <end position="138"/>
    </location>
</feature>
<sequence>MVVIARGMHHRLGFISKSIVSMFWPAPTSPPPRRSLALSSPALDLAQAGFGTLARAELACAAQATRRSPSSDSAPRRSSCASRRPSAPVPSPMGIRARACARRCFTPWMGDDPVARSGEVGGPRRTGGGESAFQGGGHPWLCRQSHGCRRGR</sequence>
<feature type="compositionally biased region" description="Low complexity" evidence="1">
    <location>
        <begin position="62"/>
        <end position="86"/>
    </location>
</feature>
<dbReference type="EMBL" id="AGNK02001018">
    <property type="status" value="NOT_ANNOTATED_CDS"/>
    <property type="molecule type" value="Genomic_DNA"/>
</dbReference>
<evidence type="ECO:0000313" key="3">
    <source>
        <dbReference type="Proteomes" id="UP000004995"/>
    </source>
</evidence>
<feature type="region of interest" description="Disordered" evidence="1">
    <location>
        <begin position="62"/>
        <end position="94"/>
    </location>
</feature>
<feature type="region of interest" description="Disordered" evidence="1">
    <location>
        <begin position="112"/>
        <end position="152"/>
    </location>
</feature>
<reference evidence="2" key="2">
    <citation type="submission" date="2018-08" db="UniProtKB">
        <authorList>
            <consortium name="EnsemblPlants"/>
        </authorList>
    </citation>
    <scope>IDENTIFICATION</scope>
    <source>
        <strain evidence="2">Yugu1</strain>
    </source>
</reference>
<keyword evidence="3" id="KW-1185">Reference proteome</keyword>
<dbReference type="EnsemblPlants" id="KQL24168">
    <property type="protein sequence ID" value="KQL24168"/>
    <property type="gene ID" value="SETIT_031385mg"/>
</dbReference>
<dbReference type="Gramene" id="KQL24168">
    <property type="protein sequence ID" value="KQL24168"/>
    <property type="gene ID" value="SETIT_031385mg"/>
</dbReference>
<dbReference type="Proteomes" id="UP000004995">
    <property type="component" value="Unassembled WGS sequence"/>
</dbReference>
<name>K3ZXQ3_SETIT</name>
<accession>K3ZXQ3</accession>
<evidence type="ECO:0000313" key="2">
    <source>
        <dbReference type="EnsemblPlants" id="KQL24168"/>
    </source>
</evidence>
<organism evidence="2 3">
    <name type="scientific">Setaria italica</name>
    <name type="common">Foxtail millet</name>
    <name type="synonym">Panicum italicum</name>
    <dbReference type="NCBI Taxonomy" id="4555"/>
    <lineage>
        <taxon>Eukaryota</taxon>
        <taxon>Viridiplantae</taxon>
        <taxon>Streptophyta</taxon>
        <taxon>Embryophyta</taxon>
        <taxon>Tracheophyta</taxon>
        <taxon>Spermatophyta</taxon>
        <taxon>Magnoliopsida</taxon>
        <taxon>Liliopsida</taxon>
        <taxon>Poales</taxon>
        <taxon>Poaceae</taxon>
        <taxon>PACMAD clade</taxon>
        <taxon>Panicoideae</taxon>
        <taxon>Panicodae</taxon>
        <taxon>Paniceae</taxon>
        <taxon>Cenchrinae</taxon>
        <taxon>Setaria</taxon>
    </lineage>
</organism>
<dbReference type="HOGENOM" id="CLU_1725455_0_0_1"/>
<reference evidence="3" key="1">
    <citation type="journal article" date="2012" name="Nat. Biotechnol.">
        <title>Reference genome sequence of the model plant Setaria.</title>
        <authorList>
            <person name="Bennetzen J.L."/>
            <person name="Schmutz J."/>
            <person name="Wang H."/>
            <person name="Percifield R."/>
            <person name="Hawkins J."/>
            <person name="Pontaroli A.C."/>
            <person name="Estep M."/>
            <person name="Feng L."/>
            <person name="Vaughn J.N."/>
            <person name="Grimwood J."/>
            <person name="Jenkins J."/>
            <person name="Barry K."/>
            <person name="Lindquist E."/>
            <person name="Hellsten U."/>
            <person name="Deshpande S."/>
            <person name="Wang X."/>
            <person name="Wu X."/>
            <person name="Mitros T."/>
            <person name="Triplett J."/>
            <person name="Yang X."/>
            <person name="Ye C.Y."/>
            <person name="Mauro-Herrera M."/>
            <person name="Wang L."/>
            <person name="Li P."/>
            <person name="Sharma M."/>
            <person name="Sharma R."/>
            <person name="Ronald P.C."/>
            <person name="Panaud O."/>
            <person name="Kellogg E.A."/>
            <person name="Brutnell T.P."/>
            <person name="Doust A.N."/>
            <person name="Tuskan G.A."/>
            <person name="Rokhsar D."/>
            <person name="Devos K.M."/>
        </authorList>
    </citation>
    <scope>NUCLEOTIDE SEQUENCE [LARGE SCALE GENOMIC DNA]</scope>
    <source>
        <strain evidence="3">cv. Yugu1</strain>
    </source>
</reference>
<dbReference type="AlphaFoldDB" id="K3ZXQ3"/>
<dbReference type="InParanoid" id="K3ZXQ3"/>